<evidence type="ECO:0000313" key="2">
    <source>
        <dbReference type="EMBL" id="GMT37347.1"/>
    </source>
</evidence>
<reference evidence="1" key="1">
    <citation type="submission" date="2023-10" db="EMBL/GenBank/DDBJ databases">
        <title>Genome assembly of Pristionchus species.</title>
        <authorList>
            <person name="Yoshida K."/>
            <person name="Sommer R.J."/>
        </authorList>
    </citation>
    <scope>NUCLEOTIDE SEQUENCE</scope>
    <source>
        <strain evidence="1">RS5133</strain>
    </source>
</reference>
<dbReference type="AlphaFoldDB" id="A0AAV5VKL8"/>
<gene>
    <name evidence="1" type="ORF">PFISCL1PPCAC_11473</name>
    <name evidence="2" type="ORF">PFISCL1PPCAC_28644</name>
</gene>
<dbReference type="EMBL" id="BTSY01000003">
    <property type="protein sequence ID" value="GMT20176.1"/>
    <property type="molecule type" value="Genomic_DNA"/>
</dbReference>
<feature type="non-terminal residue" evidence="1">
    <location>
        <position position="1"/>
    </location>
</feature>
<accession>A0AAV5VKL8</accession>
<feature type="non-terminal residue" evidence="1">
    <location>
        <position position="135"/>
    </location>
</feature>
<dbReference type="EMBL" id="BTSY01000109">
    <property type="protein sequence ID" value="GMT37347.1"/>
    <property type="molecule type" value="Genomic_DNA"/>
</dbReference>
<keyword evidence="3" id="KW-1185">Reference proteome</keyword>
<name>A0AAV5VKL8_9BILA</name>
<protein>
    <submittedName>
        <fullName evidence="1">Uncharacterized protein</fullName>
    </submittedName>
</protein>
<sequence>SNSPVIDRWMERAFTFSSIDGMGNLVTRALVLMQNLTKEGAACDKLEYLVKALQMERKLVEEHDYKKKSAVRDLMFAFCTGLEATIESVIEKKRKQENCAVVEQEIQKCTTTTTNTSVPRWDNDKLRIKMQKRLL</sequence>
<proteinExistence type="predicted"/>
<organism evidence="1 3">
    <name type="scientific">Pristionchus fissidentatus</name>
    <dbReference type="NCBI Taxonomy" id="1538716"/>
    <lineage>
        <taxon>Eukaryota</taxon>
        <taxon>Metazoa</taxon>
        <taxon>Ecdysozoa</taxon>
        <taxon>Nematoda</taxon>
        <taxon>Chromadorea</taxon>
        <taxon>Rhabditida</taxon>
        <taxon>Rhabditina</taxon>
        <taxon>Diplogasteromorpha</taxon>
        <taxon>Diplogasteroidea</taxon>
        <taxon>Neodiplogasteridae</taxon>
        <taxon>Pristionchus</taxon>
    </lineage>
</organism>
<evidence type="ECO:0000313" key="1">
    <source>
        <dbReference type="EMBL" id="GMT20176.1"/>
    </source>
</evidence>
<evidence type="ECO:0000313" key="3">
    <source>
        <dbReference type="Proteomes" id="UP001432322"/>
    </source>
</evidence>
<comment type="caution">
    <text evidence="1">The sequence shown here is derived from an EMBL/GenBank/DDBJ whole genome shotgun (WGS) entry which is preliminary data.</text>
</comment>
<dbReference type="Proteomes" id="UP001432322">
    <property type="component" value="Unassembled WGS sequence"/>
</dbReference>